<gene>
    <name evidence="6" type="ORF">E5A73_20690</name>
</gene>
<feature type="chain" id="PRO_5020181623" description="Secretin/TonB short N-terminal domain-containing protein" evidence="4">
    <location>
        <begin position="26"/>
        <end position="233"/>
    </location>
</feature>
<organism evidence="6 7">
    <name type="scientific">Sphingomonas gei</name>
    <dbReference type="NCBI Taxonomy" id="1395960"/>
    <lineage>
        <taxon>Bacteria</taxon>
        <taxon>Pseudomonadati</taxon>
        <taxon>Pseudomonadota</taxon>
        <taxon>Alphaproteobacteria</taxon>
        <taxon>Sphingomonadales</taxon>
        <taxon>Sphingomonadaceae</taxon>
        <taxon>Sphingomonas</taxon>
    </lineage>
</organism>
<feature type="signal peptide" evidence="4">
    <location>
        <begin position="1"/>
        <end position="25"/>
    </location>
</feature>
<dbReference type="SMART" id="SM00965">
    <property type="entry name" value="STN"/>
    <property type="match status" value="1"/>
</dbReference>
<accession>A0A4S1X3C7</accession>
<proteinExistence type="predicted"/>
<dbReference type="Pfam" id="PF07660">
    <property type="entry name" value="STN"/>
    <property type="match status" value="1"/>
</dbReference>
<dbReference type="Gene3D" id="3.55.50.30">
    <property type="match status" value="1"/>
</dbReference>
<comment type="caution">
    <text evidence="6">The sequence shown here is derived from an EMBL/GenBank/DDBJ whole genome shotgun (WGS) entry which is preliminary data.</text>
</comment>
<feature type="domain" description="Secretin/TonB short N-terminal" evidence="5">
    <location>
        <begin position="62"/>
        <end position="113"/>
    </location>
</feature>
<dbReference type="InterPro" id="IPR011662">
    <property type="entry name" value="Secretin/TonB_short_N"/>
</dbReference>
<sequence length="233" mass="25457">MAALTLFGKYPVCLAVAAISMPPFATTFAHAQTIGADQRAAFDIPAQPLDAALAQYFRVTGVQLLYDSALATGRRSSTVRGNYTPREAMRLLLRGTGLVARYSRTNAAIITAPEARDATPLIPLGRVVVREQITISRPTTIQRIEFYGRLAHELHAYLRDDRRTHRLTFDMRASIRIGTGGALERIRIDRSSGDPLADRLVAEVLAGRKVSTPPEGIAQPLLVALKGRRRAGD</sequence>
<evidence type="ECO:0000256" key="4">
    <source>
        <dbReference type="SAM" id="SignalP"/>
    </source>
</evidence>
<evidence type="ECO:0000313" key="7">
    <source>
        <dbReference type="Proteomes" id="UP000306147"/>
    </source>
</evidence>
<dbReference type="GO" id="GO:0019867">
    <property type="term" value="C:outer membrane"/>
    <property type="evidence" value="ECO:0007669"/>
    <property type="project" value="InterPro"/>
</dbReference>
<keyword evidence="3" id="KW-0998">Cell outer membrane</keyword>
<evidence type="ECO:0000259" key="5">
    <source>
        <dbReference type="SMART" id="SM00965"/>
    </source>
</evidence>
<evidence type="ECO:0000256" key="2">
    <source>
        <dbReference type="ARBA" id="ARBA00023136"/>
    </source>
</evidence>
<dbReference type="SUPFAM" id="SSF74653">
    <property type="entry name" value="TolA/TonB C-terminal domain"/>
    <property type="match status" value="1"/>
</dbReference>
<evidence type="ECO:0000256" key="3">
    <source>
        <dbReference type="ARBA" id="ARBA00023237"/>
    </source>
</evidence>
<keyword evidence="2" id="KW-0472">Membrane</keyword>
<protein>
    <recommendedName>
        <fullName evidence="5">Secretin/TonB short N-terminal domain-containing protein</fullName>
    </recommendedName>
</protein>
<evidence type="ECO:0000256" key="1">
    <source>
        <dbReference type="ARBA" id="ARBA00022448"/>
    </source>
</evidence>
<keyword evidence="4" id="KW-0732">Signal</keyword>
<dbReference type="Proteomes" id="UP000306147">
    <property type="component" value="Unassembled WGS sequence"/>
</dbReference>
<keyword evidence="7" id="KW-1185">Reference proteome</keyword>
<dbReference type="AlphaFoldDB" id="A0A4S1X3C7"/>
<dbReference type="OrthoDB" id="9760333at2"/>
<name>A0A4S1X3C7_9SPHN</name>
<dbReference type="EMBL" id="SRXT01000010">
    <property type="protein sequence ID" value="TGX48726.1"/>
    <property type="molecule type" value="Genomic_DNA"/>
</dbReference>
<dbReference type="RefSeq" id="WP_135965761.1">
    <property type="nucleotide sequence ID" value="NZ_SRXT01000010.1"/>
</dbReference>
<reference evidence="6 7" key="1">
    <citation type="submission" date="2019-04" db="EMBL/GenBank/DDBJ databases">
        <title>Sphingomonas psychrotolerans sp. nov., isolated from soil in the Tianshan Mountains, Xinjiang, China.</title>
        <authorList>
            <person name="Luo Y."/>
            <person name="Sheng H."/>
        </authorList>
    </citation>
    <scope>NUCLEOTIDE SEQUENCE [LARGE SCALE GENOMIC DNA]</scope>
    <source>
        <strain evidence="6 7">ZFGT-11</strain>
    </source>
</reference>
<evidence type="ECO:0000313" key="6">
    <source>
        <dbReference type="EMBL" id="TGX48726.1"/>
    </source>
</evidence>
<keyword evidence="1" id="KW-0813">Transport</keyword>